<dbReference type="PANTHER" id="PTHR33445">
    <property type="entry name" value="ATP SYNTHASE SUBUNIT B', CHLOROPLASTIC"/>
    <property type="match status" value="1"/>
</dbReference>
<comment type="subunit">
    <text evidence="15">F-type ATPases have 2 components, F(1) - the catalytic core - and F(0) - the membrane proton channel. F(1) has five subunits: alpha(3), beta(3), gamma(1), delta(1), epsilon(1). F(0) has three main subunits: a(1), b(2) and c(10-14). The alpha and beta chains form an alternating ring which encloses part of the gamma chain. F(1) is attached to F(0) by a central stalk formed by the gamma and epsilon chains, while a peripheral stalk is formed by the delta and b chains.</text>
</comment>
<sequence length="182" mass="19894">MFPVYLAAAEAGADAAKSGLLETFRVDWPYFAAQFINFIIVILVLKKFAFGPIQAMLEQRKNRIAEGEEKLKRIEQQLADSEKHTQEAIDAANADAQRLITEAKESAAAISEKKAQEAIASAQNILAKAEEAAKAERNAMQAELKKEFGRLVTATTATVTGKVLNDDDQKRINEEALATVEG</sequence>
<feature type="transmembrane region" description="Helical" evidence="15">
    <location>
        <begin position="28"/>
        <end position="45"/>
    </location>
</feature>
<reference evidence="18" key="1">
    <citation type="submission" date="2024-07" db="EMBL/GenBank/DDBJ databases">
        <title>Complete genome sequence of Verrucomicrobiaceae bacterium NT6N.</title>
        <authorList>
            <person name="Huang C."/>
            <person name="Takami H."/>
            <person name="Hamasaki K."/>
        </authorList>
    </citation>
    <scope>NUCLEOTIDE SEQUENCE</scope>
    <source>
        <strain evidence="18">NT6N</strain>
    </source>
</reference>
<keyword evidence="6 15" id="KW-0375">Hydrogen ion transport</keyword>
<dbReference type="InterPro" id="IPR050059">
    <property type="entry name" value="ATP_synthase_B_chain"/>
</dbReference>
<dbReference type="KEGG" id="osu:NT6N_21700"/>
<evidence type="ECO:0000256" key="2">
    <source>
        <dbReference type="ARBA" id="ARBA00022448"/>
    </source>
</evidence>
<evidence type="ECO:0000256" key="11">
    <source>
        <dbReference type="ARBA" id="ARBA00025198"/>
    </source>
</evidence>
<dbReference type="AlphaFoldDB" id="A0AAT9FME2"/>
<evidence type="ECO:0000256" key="16">
    <source>
        <dbReference type="RuleBase" id="RU003848"/>
    </source>
</evidence>
<keyword evidence="4 15" id="KW-0138">CF(0)</keyword>
<evidence type="ECO:0000256" key="8">
    <source>
        <dbReference type="ARBA" id="ARBA00023065"/>
    </source>
</evidence>
<evidence type="ECO:0000256" key="15">
    <source>
        <dbReference type="HAMAP-Rule" id="MF_01398"/>
    </source>
</evidence>
<comment type="function">
    <text evidence="12">Component of the F(0) channel, it forms part of the peripheral stalk, linking F(1) to F(0). The b'-subunit is a diverged and duplicated form of b found in plants and photosynthetic bacteria.</text>
</comment>
<keyword evidence="5 15" id="KW-0812">Transmembrane</keyword>
<comment type="subunit">
    <text evidence="13">F-type ATPases have 2 components, F(1) - the catalytic core - and F(0) - the membrane proton channel. F(1) has five subunits: alpha(3), beta(3), gamma(1), delta(1), epsilon(1). F(0) has four main subunits: a(1), b(2) and c(10-14). The alpha and beta chains form an alternating ring which encloses part of the gamma chain. F(1) is attached to F(0) by a central stalk formed by the gamma and epsilon chains, while a peripheral stalk is formed by the delta and b chains.</text>
</comment>
<dbReference type="GO" id="GO:0046961">
    <property type="term" value="F:proton-transporting ATPase activity, rotational mechanism"/>
    <property type="evidence" value="ECO:0007669"/>
    <property type="project" value="TreeGrafter"/>
</dbReference>
<protein>
    <recommendedName>
        <fullName evidence="15">ATP synthase subunit b</fullName>
    </recommendedName>
    <alternativeName>
        <fullName evidence="15">ATP synthase F(0) sector subunit b</fullName>
    </alternativeName>
    <alternativeName>
        <fullName evidence="15">ATPase subunit I</fullName>
    </alternativeName>
    <alternativeName>
        <fullName evidence="15">F-type ATPase subunit b</fullName>
        <shortName evidence="15">F-ATPase subunit b</shortName>
    </alternativeName>
</protein>
<dbReference type="GO" id="GO:0012505">
    <property type="term" value="C:endomembrane system"/>
    <property type="evidence" value="ECO:0007669"/>
    <property type="project" value="UniProtKB-SubCell"/>
</dbReference>
<comment type="subcellular location">
    <subcellularLocation>
        <location evidence="15">Cell membrane</location>
        <topology evidence="15">Single-pass membrane protein</topology>
    </subcellularLocation>
    <subcellularLocation>
        <location evidence="14">Endomembrane system</location>
        <topology evidence="14">Single-pass membrane protein</topology>
    </subcellularLocation>
</comment>
<gene>
    <name evidence="15" type="primary">atpF</name>
    <name evidence="18" type="ORF">NT6N_21700</name>
</gene>
<keyword evidence="10 15" id="KW-0066">ATP synthesis</keyword>
<dbReference type="InterPro" id="IPR005864">
    <property type="entry name" value="ATP_synth_F0_bsu_bac"/>
</dbReference>
<comment type="function">
    <text evidence="11 15">F(1)F(0) ATP synthase produces ATP from ADP in the presence of a proton or sodium gradient. F-type ATPases consist of two structural domains, F(1) containing the extramembraneous catalytic core and F(0) containing the membrane proton channel, linked together by a central stalk and a peripheral stalk. During catalysis, ATP synthesis in the catalytic domain of F(1) is coupled via a rotary mechanism of the central stalk subunits to proton translocation.</text>
</comment>
<evidence type="ECO:0000256" key="14">
    <source>
        <dbReference type="ARBA" id="ARBA00037847"/>
    </source>
</evidence>
<keyword evidence="2 15" id="KW-0813">Transport</keyword>
<dbReference type="InterPro" id="IPR002146">
    <property type="entry name" value="ATP_synth_b/b'su_bac/chlpt"/>
</dbReference>
<accession>A0AAT9FME2</accession>
<dbReference type="GO" id="GO:0045259">
    <property type="term" value="C:proton-transporting ATP synthase complex"/>
    <property type="evidence" value="ECO:0007669"/>
    <property type="project" value="UniProtKB-KW"/>
</dbReference>
<comment type="similarity">
    <text evidence="1 15 16">Belongs to the ATPase B chain family.</text>
</comment>
<evidence type="ECO:0000256" key="9">
    <source>
        <dbReference type="ARBA" id="ARBA00023136"/>
    </source>
</evidence>
<organism evidence="18">
    <name type="scientific">Oceaniferula spumae</name>
    <dbReference type="NCBI Taxonomy" id="2979115"/>
    <lineage>
        <taxon>Bacteria</taxon>
        <taxon>Pseudomonadati</taxon>
        <taxon>Verrucomicrobiota</taxon>
        <taxon>Verrucomicrobiia</taxon>
        <taxon>Verrucomicrobiales</taxon>
        <taxon>Verrucomicrobiaceae</taxon>
        <taxon>Oceaniferula</taxon>
    </lineage>
</organism>
<evidence type="ECO:0000256" key="13">
    <source>
        <dbReference type="ARBA" id="ARBA00026054"/>
    </source>
</evidence>
<evidence type="ECO:0000256" key="17">
    <source>
        <dbReference type="SAM" id="Coils"/>
    </source>
</evidence>
<dbReference type="GO" id="GO:0005886">
    <property type="term" value="C:plasma membrane"/>
    <property type="evidence" value="ECO:0007669"/>
    <property type="project" value="UniProtKB-SubCell"/>
</dbReference>
<dbReference type="GO" id="GO:0046933">
    <property type="term" value="F:proton-transporting ATP synthase activity, rotational mechanism"/>
    <property type="evidence" value="ECO:0007669"/>
    <property type="project" value="UniProtKB-UniRule"/>
</dbReference>
<evidence type="ECO:0000256" key="5">
    <source>
        <dbReference type="ARBA" id="ARBA00022692"/>
    </source>
</evidence>
<evidence type="ECO:0000256" key="6">
    <source>
        <dbReference type="ARBA" id="ARBA00022781"/>
    </source>
</evidence>
<dbReference type="HAMAP" id="MF_01398">
    <property type="entry name" value="ATP_synth_b_bprime"/>
    <property type="match status" value="1"/>
</dbReference>
<keyword evidence="8 15" id="KW-0406">Ion transport</keyword>
<evidence type="ECO:0000256" key="3">
    <source>
        <dbReference type="ARBA" id="ARBA00022475"/>
    </source>
</evidence>
<evidence type="ECO:0000313" key="18">
    <source>
        <dbReference type="EMBL" id="BDS07130.1"/>
    </source>
</evidence>
<keyword evidence="7 15" id="KW-1133">Transmembrane helix</keyword>
<keyword evidence="9 15" id="KW-0472">Membrane</keyword>
<dbReference type="Pfam" id="PF00430">
    <property type="entry name" value="ATP-synt_B"/>
    <property type="match status" value="1"/>
</dbReference>
<evidence type="ECO:0000256" key="1">
    <source>
        <dbReference type="ARBA" id="ARBA00005513"/>
    </source>
</evidence>
<proteinExistence type="inferred from homology"/>
<feature type="coiled-coil region" evidence="17">
    <location>
        <begin position="57"/>
        <end position="146"/>
    </location>
</feature>
<evidence type="ECO:0000256" key="10">
    <source>
        <dbReference type="ARBA" id="ARBA00023310"/>
    </source>
</evidence>
<keyword evidence="3 15" id="KW-1003">Cell membrane</keyword>
<evidence type="ECO:0000256" key="4">
    <source>
        <dbReference type="ARBA" id="ARBA00022547"/>
    </source>
</evidence>
<evidence type="ECO:0000256" key="7">
    <source>
        <dbReference type="ARBA" id="ARBA00022989"/>
    </source>
</evidence>
<keyword evidence="17" id="KW-0175">Coiled coil</keyword>
<dbReference type="EMBL" id="AP026866">
    <property type="protein sequence ID" value="BDS07130.1"/>
    <property type="molecule type" value="Genomic_DNA"/>
</dbReference>
<dbReference type="PANTHER" id="PTHR33445:SF1">
    <property type="entry name" value="ATP SYNTHASE SUBUNIT B"/>
    <property type="match status" value="1"/>
</dbReference>
<dbReference type="CDD" id="cd06503">
    <property type="entry name" value="ATP-synt_Fo_b"/>
    <property type="match status" value="1"/>
</dbReference>
<name>A0AAT9FME2_9BACT</name>
<dbReference type="NCBIfam" id="TIGR01144">
    <property type="entry name" value="ATP_synt_b"/>
    <property type="match status" value="1"/>
</dbReference>
<evidence type="ECO:0000256" key="12">
    <source>
        <dbReference type="ARBA" id="ARBA00025614"/>
    </source>
</evidence>